<feature type="transmembrane region" description="Helical" evidence="1">
    <location>
        <begin position="98"/>
        <end position="120"/>
    </location>
</feature>
<proteinExistence type="predicted"/>
<organism evidence="2 3">
    <name type="scientific">Ascaris lumbricoides</name>
    <name type="common">Giant roundworm</name>
    <dbReference type="NCBI Taxonomy" id="6252"/>
    <lineage>
        <taxon>Eukaryota</taxon>
        <taxon>Metazoa</taxon>
        <taxon>Ecdysozoa</taxon>
        <taxon>Nematoda</taxon>
        <taxon>Chromadorea</taxon>
        <taxon>Rhabditida</taxon>
        <taxon>Spirurina</taxon>
        <taxon>Ascaridomorpha</taxon>
        <taxon>Ascaridoidea</taxon>
        <taxon>Ascarididae</taxon>
        <taxon>Ascaris</taxon>
    </lineage>
</organism>
<evidence type="ECO:0000256" key="1">
    <source>
        <dbReference type="SAM" id="Phobius"/>
    </source>
</evidence>
<protein>
    <submittedName>
        <fullName evidence="3">G_PROTEIN_RECEP_F1_2 domain-containing protein</fullName>
    </submittedName>
</protein>
<dbReference type="WBParaSite" id="ALUE_0001224901-mRNA-1">
    <property type="protein sequence ID" value="ALUE_0001224901-mRNA-1"/>
    <property type="gene ID" value="ALUE_0001224901"/>
</dbReference>
<keyword evidence="2" id="KW-1185">Reference proteome</keyword>
<accession>A0A0M3I5L6</accession>
<evidence type="ECO:0000313" key="2">
    <source>
        <dbReference type="Proteomes" id="UP000036681"/>
    </source>
</evidence>
<reference evidence="3" key="1">
    <citation type="submission" date="2017-02" db="UniProtKB">
        <authorList>
            <consortium name="WormBaseParasite"/>
        </authorList>
    </citation>
    <scope>IDENTIFICATION</scope>
</reference>
<sequence>MGVLIEFGMNSPGSSILRMSLGITIALISSCGLLTNAIVLVAFIYKSIRLREFSVVLLCALTIVNMAQLILYIGYLVPSIFISQFLFGDNVSNEVNRLVGLLQLWLWYFTLCIILTFAMLR</sequence>
<keyword evidence="1" id="KW-0472">Membrane</keyword>
<feature type="transmembrane region" description="Helical" evidence="1">
    <location>
        <begin position="20"/>
        <end position="43"/>
    </location>
</feature>
<keyword evidence="1" id="KW-0812">Transmembrane</keyword>
<evidence type="ECO:0000313" key="3">
    <source>
        <dbReference type="WBParaSite" id="ALUE_0001224901-mRNA-1"/>
    </source>
</evidence>
<dbReference type="AlphaFoldDB" id="A0A0M3I5L6"/>
<name>A0A0M3I5L6_ASCLU</name>
<dbReference type="Proteomes" id="UP000036681">
    <property type="component" value="Unplaced"/>
</dbReference>
<feature type="transmembrane region" description="Helical" evidence="1">
    <location>
        <begin position="55"/>
        <end position="78"/>
    </location>
</feature>
<keyword evidence="1" id="KW-1133">Transmembrane helix</keyword>